<accession>A0A8C1HUH4</accession>
<organism evidence="2 3">
    <name type="scientific">Cyprinus carpio carpio</name>
    <dbReference type="NCBI Taxonomy" id="630221"/>
    <lineage>
        <taxon>Eukaryota</taxon>
        <taxon>Metazoa</taxon>
        <taxon>Chordata</taxon>
        <taxon>Craniata</taxon>
        <taxon>Vertebrata</taxon>
        <taxon>Euteleostomi</taxon>
        <taxon>Actinopterygii</taxon>
        <taxon>Neopterygii</taxon>
        <taxon>Teleostei</taxon>
        <taxon>Ostariophysi</taxon>
        <taxon>Cypriniformes</taxon>
        <taxon>Cyprinidae</taxon>
        <taxon>Cyprininae</taxon>
        <taxon>Cyprinus</taxon>
    </lineage>
</organism>
<keyword evidence="3" id="KW-1185">Reference proteome</keyword>
<dbReference type="AlphaFoldDB" id="A0A8C1HUH4"/>
<protein>
    <submittedName>
        <fullName evidence="2">Wu:fc21g02</fullName>
    </submittedName>
</protein>
<sequence length="515" mass="56580">MYFFKFSVQTYTVHTHLSSRQHKPLIAFKSVERDERSGMRPGRFVISFIRTTAEGLSYSLTLPDAHRTLLATEIYSSVTRLNPAFSTETSIILMKLQMLSVWTLLSTAICAVSASAISQRLVYHGHLLTLDLPERTQRLEFVNANESERLTIWEHTNSFRPSNPNKGYVSSVGKGWTFRIQRVTFDDEGSYTLFNHFGSAISSYIVKVKPNREFIDRIAGETLTIPLAGLKQGDAKLHFYSNYSSLILVESGVPVGRNLPEYTNRLKVTTENIQILKVNVSDLGRYELTDHKGRLVSNSTLMLVDHRDYSANKGLLALLLLGIPGGICFCCRKRICKSCRSTKSDTNTGQLNTVPVSVPCSSTMSDPVGPGNTGQGYIAGYPPNPDQGQIQHPYPGQPAVPPNPGFYSDYQNPVYPPAFGPGHPPAQPPQYNAPPTHYNPPAPVNYAPVMSSAPPGTEPSGLNMNEMPPTAPLLTPQPESQPSDRTGISLDILNASDSGVQFDVNKGKSSGSNFL</sequence>
<name>A0A8C1HUH4_CYPCA</name>
<feature type="compositionally biased region" description="Polar residues" evidence="1">
    <location>
        <begin position="477"/>
        <end position="486"/>
    </location>
</feature>
<feature type="region of interest" description="Disordered" evidence="1">
    <location>
        <begin position="368"/>
        <end position="487"/>
    </location>
</feature>
<feature type="compositionally biased region" description="Pro residues" evidence="1">
    <location>
        <begin position="395"/>
        <end position="404"/>
    </location>
</feature>
<dbReference type="GeneTree" id="ENSGT01130000278519"/>
<dbReference type="Proteomes" id="UP001108240">
    <property type="component" value="Unplaced"/>
</dbReference>
<evidence type="ECO:0000313" key="3">
    <source>
        <dbReference type="Proteomes" id="UP001108240"/>
    </source>
</evidence>
<evidence type="ECO:0000313" key="2">
    <source>
        <dbReference type="Ensembl" id="ENSCCRP00000075587.2"/>
    </source>
</evidence>
<proteinExistence type="predicted"/>
<reference evidence="2" key="2">
    <citation type="submission" date="2025-09" db="UniProtKB">
        <authorList>
            <consortium name="Ensembl"/>
        </authorList>
    </citation>
    <scope>IDENTIFICATION</scope>
</reference>
<dbReference type="Ensembl" id="ENSCCRT00000081919.2">
    <property type="protein sequence ID" value="ENSCCRP00000075587.2"/>
    <property type="gene ID" value="ENSCCRG00000040828.2"/>
</dbReference>
<reference evidence="2" key="1">
    <citation type="submission" date="2025-08" db="UniProtKB">
        <authorList>
            <consortium name="Ensembl"/>
        </authorList>
    </citation>
    <scope>IDENTIFICATION</scope>
</reference>
<evidence type="ECO:0000256" key="1">
    <source>
        <dbReference type="SAM" id="MobiDB-lite"/>
    </source>
</evidence>
<feature type="compositionally biased region" description="Pro residues" evidence="1">
    <location>
        <begin position="414"/>
        <end position="443"/>
    </location>
</feature>